<dbReference type="Proteomes" id="UP000242287">
    <property type="component" value="Unassembled WGS sequence"/>
</dbReference>
<evidence type="ECO:0000313" key="6">
    <source>
        <dbReference type="Proteomes" id="UP000242287"/>
    </source>
</evidence>
<dbReference type="OrthoDB" id="2122304at2759"/>
<keyword evidence="6" id="KW-1185">Reference proteome</keyword>
<dbReference type="Pfam" id="PF01124">
    <property type="entry name" value="MAPEG"/>
    <property type="match status" value="1"/>
</dbReference>
<dbReference type="PANTHER" id="PTHR35371">
    <property type="entry name" value="INNER MEMBRANE PROTEIN"/>
    <property type="match status" value="1"/>
</dbReference>
<protein>
    <submittedName>
        <fullName evidence="5">Uncharacterized protein</fullName>
    </submittedName>
</protein>
<evidence type="ECO:0000313" key="5">
    <source>
        <dbReference type="EMBL" id="PFH49325.1"/>
    </source>
</evidence>
<dbReference type="EMBL" id="KZ302032">
    <property type="protein sequence ID" value="PFH49325.1"/>
    <property type="molecule type" value="Genomic_DNA"/>
</dbReference>
<keyword evidence="2" id="KW-0812">Transmembrane</keyword>
<sequence length="127" mass="14402">MPTIASTLSLYSIPVVWFTTWYPHAWALINIQNSIGFTNVQPRNNVARLKENKSLSPQFVARVERMEGAHANGNEILPMWVAGVMAGNMAGLDNTTLNKHALTFIALRLFFNYTYINQGSELRGWFR</sequence>
<keyword evidence="3" id="KW-1133">Transmembrane helix</keyword>
<dbReference type="Gene3D" id="1.20.120.550">
    <property type="entry name" value="Membrane associated eicosanoid/glutathione metabolism-like domain"/>
    <property type="match status" value="1"/>
</dbReference>
<keyword evidence="4" id="KW-0472">Membrane</keyword>
<dbReference type="GO" id="GO:0016020">
    <property type="term" value="C:membrane"/>
    <property type="evidence" value="ECO:0007669"/>
    <property type="project" value="UniProtKB-SubCell"/>
</dbReference>
<dbReference type="SUPFAM" id="SSF161084">
    <property type="entry name" value="MAPEG domain-like"/>
    <property type="match status" value="1"/>
</dbReference>
<reference evidence="5 6" key="1">
    <citation type="submission" date="2014-02" db="EMBL/GenBank/DDBJ databases">
        <title>Transposable element dynamics among asymbiotic and ectomycorrhizal Amanita fungi.</title>
        <authorList>
            <consortium name="DOE Joint Genome Institute"/>
            <person name="Hess J."/>
            <person name="Skrede I."/>
            <person name="Wolfe B."/>
            <person name="LaButti K."/>
            <person name="Ohm R.A."/>
            <person name="Grigoriev I.V."/>
            <person name="Pringle A."/>
        </authorList>
    </citation>
    <scope>NUCLEOTIDE SEQUENCE [LARGE SCALE GENOMIC DNA]</scope>
    <source>
        <strain evidence="5 6">SKay4041</strain>
    </source>
</reference>
<dbReference type="InterPro" id="IPR001129">
    <property type="entry name" value="Membr-assoc_MAPEG"/>
</dbReference>
<dbReference type="AlphaFoldDB" id="A0A2A9NE84"/>
<organism evidence="5 6">
    <name type="scientific">Amanita thiersii Skay4041</name>
    <dbReference type="NCBI Taxonomy" id="703135"/>
    <lineage>
        <taxon>Eukaryota</taxon>
        <taxon>Fungi</taxon>
        <taxon>Dikarya</taxon>
        <taxon>Basidiomycota</taxon>
        <taxon>Agaricomycotina</taxon>
        <taxon>Agaricomycetes</taxon>
        <taxon>Agaricomycetidae</taxon>
        <taxon>Agaricales</taxon>
        <taxon>Pluteineae</taxon>
        <taxon>Amanitaceae</taxon>
        <taxon>Amanita</taxon>
    </lineage>
</organism>
<evidence type="ECO:0000256" key="1">
    <source>
        <dbReference type="ARBA" id="ARBA00004370"/>
    </source>
</evidence>
<comment type="subcellular location">
    <subcellularLocation>
        <location evidence="1">Membrane</location>
    </subcellularLocation>
</comment>
<dbReference type="PANTHER" id="PTHR35371:SF1">
    <property type="entry name" value="BLR7753 PROTEIN"/>
    <property type="match status" value="1"/>
</dbReference>
<evidence type="ECO:0000256" key="2">
    <source>
        <dbReference type="ARBA" id="ARBA00022692"/>
    </source>
</evidence>
<evidence type="ECO:0000256" key="3">
    <source>
        <dbReference type="ARBA" id="ARBA00022989"/>
    </source>
</evidence>
<evidence type="ECO:0000256" key="4">
    <source>
        <dbReference type="ARBA" id="ARBA00023136"/>
    </source>
</evidence>
<accession>A0A2A9NE84</accession>
<dbReference type="InterPro" id="IPR023352">
    <property type="entry name" value="MAPEG-like_dom_sf"/>
</dbReference>
<name>A0A2A9NE84_9AGAR</name>
<proteinExistence type="predicted"/>
<gene>
    <name evidence="5" type="ORF">AMATHDRAFT_147870</name>
</gene>